<dbReference type="InterPro" id="IPR002933">
    <property type="entry name" value="Peptidase_M20"/>
</dbReference>
<evidence type="ECO:0000259" key="3">
    <source>
        <dbReference type="Pfam" id="PF07687"/>
    </source>
</evidence>
<evidence type="ECO:0000256" key="2">
    <source>
        <dbReference type="PIRNR" id="PIRNR037226"/>
    </source>
</evidence>
<evidence type="ECO:0000313" key="4">
    <source>
        <dbReference type="EMBL" id="KAL2802089.1"/>
    </source>
</evidence>
<comment type="similarity">
    <text evidence="1 2">Belongs to the peptidase M20A family.</text>
</comment>
<sequence length="407" mass="43637">MDYRDIITKALASHDVHLREINKKVFDNPELGFEEHMARDNYVSLLRSLGFEATPSAYGVPTAFVTEYGSGGRVVAFNAEYDALPDIGHACGHNLVGTASLASFLGVVAALKESGIPGRVRLIGTPAEENLGGKAHLVRGGAFKDVDACLMTHPGPRGVFNKAPYTGNAYSTSLSMDKFIVSYTGKPAHAAMAPYQGVNALDAANLAYNAISMLRQQIKEHERIHFIIKHGGDAPNIIPIATKVDAQVRSGARSEIRALKARVLKCFEGAAVATGCTMKVEDICAYSDLRPNKPICSLYADEMAALGTPVECDLERTIPGPGSTDQGNVCYECPAFHSGFDILTPPGAYNHTRGFTASAGSDEAYDRCIESAKGMAGAAWRILADDHVASEVKNAFLDDEEINPRDQ</sequence>
<keyword evidence="5" id="KW-1185">Reference proteome</keyword>
<dbReference type="EMBL" id="JBFXLT010000210">
    <property type="protein sequence ID" value="KAL2802089.1"/>
    <property type="molecule type" value="Genomic_DNA"/>
</dbReference>
<dbReference type="Pfam" id="PF07687">
    <property type="entry name" value="M20_dimer"/>
    <property type="match status" value="1"/>
</dbReference>
<dbReference type="Gene3D" id="3.40.630.10">
    <property type="entry name" value="Zn peptidases"/>
    <property type="match status" value="1"/>
</dbReference>
<dbReference type="Pfam" id="PF01546">
    <property type="entry name" value="Peptidase_M20"/>
    <property type="match status" value="1"/>
</dbReference>
<evidence type="ECO:0000256" key="1">
    <source>
        <dbReference type="ARBA" id="ARBA00006247"/>
    </source>
</evidence>
<proteinExistence type="inferred from homology"/>
<dbReference type="SUPFAM" id="SSF55031">
    <property type="entry name" value="Bacterial exopeptidase dimerisation domain"/>
    <property type="match status" value="1"/>
</dbReference>
<dbReference type="PANTHER" id="PTHR30575:SF0">
    <property type="entry name" value="XAA-ARG DIPEPTIDASE"/>
    <property type="match status" value="1"/>
</dbReference>
<dbReference type="InterPro" id="IPR017439">
    <property type="entry name" value="Amidohydrolase"/>
</dbReference>
<dbReference type="CDD" id="cd05672">
    <property type="entry name" value="M20_ACY1L2-like"/>
    <property type="match status" value="1"/>
</dbReference>
<dbReference type="Proteomes" id="UP001610334">
    <property type="component" value="Unassembled WGS sequence"/>
</dbReference>
<protein>
    <recommendedName>
        <fullName evidence="2">Peptidase M20 domain-containing protein 2</fullName>
    </recommendedName>
</protein>
<dbReference type="InterPro" id="IPR052030">
    <property type="entry name" value="Peptidase_M20/M20A_hydrolases"/>
</dbReference>
<feature type="domain" description="Peptidase M20 dimerisation" evidence="3">
    <location>
        <begin position="181"/>
        <end position="268"/>
    </location>
</feature>
<dbReference type="Gene3D" id="3.30.70.360">
    <property type="match status" value="1"/>
</dbReference>
<dbReference type="PANTHER" id="PTHR30575">
    <property type="entry name" value="PEPTIDASE M20"/>
    <property type="match status" value="1"/>
</dbReference>
<dbReference type="InterPro" id="IPR011650">
    <property type="entry name" value="Peptidase_M20_dimer"/>
</dbReference>
<organism evidence="4 5">
    <name type="scientific">Aspergillus granulosus</name>
    <dbReference type="NCBI Taxonomy" id="176169"/>
    <lineage>
        <taxon>Eukaryota</taxon>
        <taxon>Fungi</taxon>
        <taxon>Dikarya</taxon>
        <taxon>Ascomycota</taxon>
        <taxon>Pezizomycotina</taxon>
        <taxon>Eurotiomycetes</taxon>
        <taxon>Eurotiomycetidae</taxon>
        <taxon>Eurotiales</taxon>
        <taxon>Aspergillaceae</taxon>
        <taxon>Aspergillus</taxon>
        <taxon>Aspergillus subgen. Nidulantes</taxon>
    </lineage>
</organism>
<name>A0ABR4GSN9_9EURO</name>
<dbReference type="NCBIfam" id="TIGR01891">
    <property type="entry name" value="amidohydrolases"/>
    <property type="match status" value="1"/>
</dbReference>
<accession>A0ABR4GSN9</accession>
<gene>
    <name evidence="4" type="ORF">BJX63DRAFT_441487</name>
</gene>
<dbReference type="SUPFAM" id="SSF53187">
    <property type="entry name" value="Zn-dependent exopeptidases"/>
    <property type="match status" value="1"/>
</dbReference>
<evidence type="ECO:0000313" key="5">
    <source>
        <dbReference type="Proteomes" id="UP001610334"/>
    </source>
</evidence>
<reference evidence="4 5" key="1">
    <citation type="submission" date="2024-07" db="EMBL/GenBank/DDBJ databases">
        <title>Section-level genome sequencing and comparative genomics of Aspergillus sections Usti and Cavernicolus.</title>
        <authorList>
            <consortium name="Lawrence Berkeley National Laboratory"/>
            <person name="Nybo J.L."/>
            <person name="Vesth T.C."/>
            <person name="Theobald S."/>
            <person name="Frisvad J.C."/>
            <person name="Larsen T.O."/>
            <person name="Kjaerboelling I."/>
            <person name="Rothschild-Mancinelli K."/>
            <person name="Lyhne E.K."/>
            <person name="Kogle M.E."/>
            <person name="Barry K."/>
            <person name="Clum A."/>
            <person name="Na H."/>
            <person name="Ledsgaard L."/>
            <person name="Lin J."/>
            <person name="Lipzen A."/>
            <person name="Kuo A."/>
            <person name="Riley R."/>
            <person name="Mondo S."/>
            <person name="Labutti K."/>
            <person name="Haridas S."/>
            <person name="Pangalinan J."/>
            <person name="Salamov A.A."/>
            <person name="Simmons B.A."/>
            <person name="Magnuson J.K."/>
            <person name="Chen J."/>
            <person name="Drula E."/>
            <person name="Henrissat B."/>
            <person name="Wiebenga A."/>
            <person name="Lubbers R.J."/>
            <person name="Gomes A.C."/>
            <person name="Makela M.R."/>
            <person name="Stajich J."/>
            <person name="Grigoriev I.V."/>
            <person name="Mortensen U.H."/>
            <person name="De Vries R.P."/>
            <person name="Baker S.E."/>
            <person name="Andersen M.R."/>
        </authorList>
    </citation>
    <scope>NUCLEOTIDE SEQUENCE [LARGE SCALE GENOMIC DNA]</scope>
    <source>
        <strain evidence="4 5">CBS 588.65</strain>
    </source>
</reference>
<dbReference type="InterPro" id="IPR036264">
    <property type="entry name" value="Bact_exopeptidase_dim_dom"/>
</dbReference>
<dbReference type="PIRSF" id="PIRSF037226">
    <property type="entry name" value="Amidohydrolase_ACY1L2_prd"/>
    <property type="match status" value="1"/>
</dbReference>
<dbReference type="InterPro" id="IPR017144">
    <property type="entry name" value="Xaa-Arg_dipeptidase"/>
</dbReference>
<comment type="caution">
    <text evidence="4">The sequence shown here is derived from an EMBL/GenBank/DDBJ whole genome shotgun (WGS) entry which is preliminary data.</text>
</comment>